<proteinExistence type="predicted"/>
<keyword evidence="3" id="KW-1185">Reference proteome</keyword>
<name>A0A017SL94_ASPRC</name>
<sequence>MFGSLLAWIFFLINPYANLSLNPIKPQQRLRPEYQESIPANGPWEDIITGVYGVPPLLKIHDRRGRIKWTWERSDVNQALPPSVERCLLSSANDATELKWMRNGTSIAAIYSDLVLTINYTPDNPATDKLITWAVCRQNEFLWNAHTLEPLPGNRMAVGTTGSQAWDGILVYDSNPDNPLIDDPPVLQNITGLRAIHNMIWDETEQMLWAAGTDFAADGSDGVPAYGTLQAYPYNATTMELDKDDSVQYKLSVAHGQKVEWGAKYTWWAGPHDLVPVPNKRIFLMSEDHDIHAFDVDRREFTEEGEAVVAKYLPGFETTSHNRHGYNGAGEWEEIPRSDLKSFSVAPDGAYLYVQSLWRKYRGDHTNLVVNGHKNDINIGDEIYRSRWFADIPGWPKPVT</sequence>
<dbReference type="RefSeq" id="XP_040641107.1">
    <property type="nucleotide sequence ID" value="XM_040779609.1"/>
</dbReference>
<protein>
    <submittedName>
        <fullName evidence="2">Uncharacterized protein</fullName>
    </submittedName>
</protein>
<dbReference type="OrthoDB" id="4449395at2759"/>
<gene>
    <name evidence="2" type="ORF">EURHEDRAFT_384266</name>
</gene>
<dbReference type="HOGENOM" id="CLU_062660_0_0_1"/>
<evidence type="ECO:0000256" key="1">
    <source>
        <dbReference type="SAM" id="SignalP"/>
    </source>
</evidence>
<feature type="chain" id="PRO_5001496084" evidence="1">
    <location>
        <begin position="21"/>
        <end position="400"/>
    </location>
</feature>
<evidence type="ECO:0000313" key="2">
    <source>
        <dbReference type="EMBL" id="EYE97419.1"/>
    </source>
</evidence>
<evidence type="ECO:0000313" key="3">
    <source>
        <dbReference type="Proteomes" id="UP000019804"/>
    </source>
</evidence>
<dbReference type="STRING" id="1388766.A0A017SL94"/>
<dbReference type="Proteomes" id="UP000019804">
    <property type="component" value="Unassembled WGS sequence"/>
</dbReference>
<dbReference type="GeneID" id="63694733"/>
<reference evidence="3" key="1">
    <citation type="journal article" date="2014" name="Nat. Commun.">
        <title>Genomic adaptations of the halophilic Dead Sea filamentous fungus Eurotium rubrum.</title>
        <authorList>
            <person name="Kis-Papo T."/>
            <person name="Weig A.R."/>
            <person name="Riley R."/>
            <person name="Persoh D."/>
            <person name="Salamov A."/>
            <person name="Sun H."/>
            <person name="Lipzen A."/>
            <person name="Wasser S.P."/>
            <person name="Rambold G."/>
            <person name="Grigoriev I.V."/>
            <person name="Nevo E."/>
        </authorList>
    </citation>
    <scope>NUCLEOTIDE SEQUENCE [LARGE SCALE GENOMIC DNA]</scope>
    <source>
        <strain evidence="3">CBS 135680</strain>
    </source>
</reference>
<organism evidence="2 3">
    <name type="scientific">Aspergillus ruber (strain CBS 135680)</name>
    <dbReference type="NCBI Taxonomy" id="1388766"/>
    <lineage>
        <taxon>Eukaryota</taxon>
        <taxon>Fungi</taxon>
        <taxon>Dikarya</taxon>
        <taxon>Ascomycota</taxon>
        <taxon>Pezizomycotina</taxon>
        <taxon>Eurotiomycetes</taxon>
        <taxon>Eurotiomycetidae</taxon>
        <taxon>Eurotiales</taxon>
        <taxon>Aspergillaceae</taxon>
        <taxon>Aspergillus</taxon>
        <taxon>Aspergillus subgen. Aspergillus</taxon>
    </lineage>
</organism>
<accession>A0A017SL94</accession>
<dbReference type="AlphaFoldDB" id="A0A017SL94"/>
<keyword evidence="1" id="KW-0732">Signal</keyword>
<dbReference type="InterPro" id="IPR011041">
    <property type="entry name" value="Quinoprot_gluc/sorb_DH_b-prop"/>
</dbReference>
<dbReference type="EMBL" id="KK088415">
    <property type="protein sequence ID" value="EYE97419.1"/>
    <property type="molecule type" value="Genomic_DNA"/>
</dbReference>
<feature type="signal peptide" evidence="1">
    <location>
        <begin position="1"/>
        <end position="20"/>
    </location>
</feature>
<dbReference type="SUPFAM" id="SSF50952">
    <property type="entry name" value="Soluble quinoprotein glucose dehydrogenase"/>
    <property type="match status" value="1"/>
</dbReference>